<dbReference type="Proteomes" id="UP000297739">
    <property type="component" value="Unassembled WGS sequence"/>
</dbReference>
<feature type="signal peptide" evidence="1">
    <location>
        <begin position="1"/>
        <end position="23"/>
    </location>
</feature>
<comment type="caution">
    <text evidence="2">The sequence shown here is derived from an EMBL/GenBank/DDBJ whole genome shotgun (WGS) entry which is preliminary data.</text>
</comment>
<dbReference type="EMBL" id="SRLD01000047">
    <property type="protein sequence ID" value="TGE13902.1"/>
    <property type="molecule type" value="Genomic_DNA"/>
</dbReference>
<proteinExistence type="predicted"/>
<feature type="chain" id="PRO_5021432053" evidence="1">
    <location>
        <begin position="24"/>
        <end position="739"/>
    </location>
</feature>
<evidence type="ECO:0000313" key="3">
    <source>
        <dbReference type="Proteomes" id="UP000297739"/>
    </source>
</evidence>
<organism evidence="2 3">
    <name type="scientific">Hymenobacter elongatus</name>
    <dbReference type="NCBI Taxonomy" id="877208"/>
    <lineage>
        <taxon>Bacteria</taxon>
        <taxon>Pseudomonadati</taxon>
        <taxon>Bacteroidota</taxon>
        <taxon>Cytophagia</taxon>
        <taxon>Cytophagales</taxon>
        <taxon>Hymenobacteraceae</taxon>
        <taxon>Hymenobacter</taxon>
    </lineage>
</organism>
<gene>
    <name evidence="2" type="ORF">E5J99_18470</name>
</gene>
<reference evidence="2 3" key="1">
    <citation type="submission" date="2019-04" db="EMBL/GenBank/DDBJ databases">
        <authorList>
            <person name="Feng G."/>
            <person name="Zhang J."/>
            <person name="Zhu H."/>
        </authorList>
    </citation>
    <scope>NUCLEOTIDE SEQUENCE [LARGE SCALE GENOMIC DNA]</scope>
    <source>
        <strain evidence="2 3">JCM 17223</strain>
    </source>
</reference>
<name>A0A4Z0PGH4_9BACT</name>
<dbReference type="NCBIfam" id="TIGR04131">
    <property type="entry name" value="Bac_Flav_CTERM"/>
    <property type="match status" value="1"/>
</dbReference>
<sequence length="739" mass="81263">MTHFLPRVLFAFLVLLVAGGAARATHIVGGELDLQYEFGSRYRINLNLYFDAVYGNPGALDNNLTISIFEMGTNRRMRNLPLPLVSNTTVVYSDIACTLPILGTRRIQYSSAIDLPGDTYNNPMGYYAAVERCCRNNSIRNIRSPGSAGQTYYLEFPAVVRNKQPFVNSTPRIFPPLSDYACRGELFYYDFGGQDADKDSLVYELTTPLNGYSSFGVPKPAQAGPLPYSLVQWMPDLSELAQIPGTPALTVDRLTGRLQVRPSQLGLFVFGIRCLEYRKGEKISEVRRDFQLQVIDCPQNVKPSMTMFVPGSSKPYQVGKDVVRLAPGTSRCIKLRFTDPDPASRLSLSVRPVNFTSPLPTFSVTQGTVRATGAPDTLVSQLCFPTCFTTKGNEYLLDIIVADNGCSLPKRDTIRVAFTSVPDPNDPPQVATTAGPGLPLRVRIGDVVTFQVTGQDADGDPVTLEMTGRNFAPASVGASFLQNTTGAQVRGTFSWRVPCPPTDKLFYEFEFAAATSPCNERQTSSPILIPIQIDYSNTPPTLTSSFPPEKPDSLTIIRRLLGNVFTATLEGLDADNDGLTLTATVKNYTLAAAGMRFTPRNGPGKATGTFEWLPNCEVANRDNMEVTFQVVDATCRPVGKARTVRFAVQRPVAPDFMPPNIFTPNKDGINDHFELPTLPPDFCESRLANIKIFSRWGNLVYQTTDRSFRWDGGGRPAGVYFLLIDFTDKSFKGTVTIAP</sequence>
<evidence type="ECO:0000313" key="2">
    <source>
        <dbReference type="EMBL" id="TGE13902.1"/>
    </source>
</evidence>
<dbReference type="OrthoDB" id="1490014at2"/>
<evidence type="ECO:0000256" key="1">
    <source>
        <dbReference type="SAM" id="SignalP"/>
    </source>
</evidence>
<keyword evidence="3" id="KW-1185">Reference proteome</keyword>
<dbReference type="RefSeq" id="WP_135499300.1">
    <property type="nucleotide sequence ID" value="NZ_SRLD01000047.1"/>
</dbReference>
<protein>
    <submittedName>
        <fullName evidence="2">Gliding motility-associated C-terminal domain-containing protein</fullName>
    </submittedName>
</protein>
<keyword evidence="1" id="KW-0732">Signal</keyword>
<dbReference type="Pfam" id="PF13585">
    <property type="entry name" value="CHU_C"/>
    <property type="match status" value="1"/>
</dbReference>
<dbReference type="AlphaFoldDB" id="A0A4Z0PGH4"/>
<accession>A0A4Z0PGH4</accession>
<dbReference type="InterPro" id="IPR026341">
    <property type="entry name" value="T9SS_type_B"/>
</dbReference>